<organism evidence="7 8">
    <name type="scientific">Thanatephorus cucumeris (strain AG1-IA)</name>
    <name type="common">Rice sheath blight fungus</name>
    <name type="synonym">Rhizoctonia solani</name>
    <dbReference type="NCBI Taxonomy" id="983506"/>
    <lineage>
        <taxon>Eukaryota</taxon>
        <taxon>Fungi</taxon>
        <taxon>Dikarya</taxon>
        <taxon>Basidiomycota</taxon>
        <taxon>Agaricomycotina</taxon>
        <taxon>Agaricomycetes</taxon>
        <taxon>Cantharellales</taxon>
        <taxon>Ceratobasidiaceae</taxon>
        <taxon>Rhizoctonia</taxon>
        <taxon>Rhizoctonia solani AG-1</taxon>
    </lineage>
</organism>
<keyword evidence="4" id="KW-0539">Nucleus</keyword>
<comment type="caution">
    <text evidence="7">The sequence shown here is derived from an EMBL/GenBank/DDBJ whole genome shotgun (WGS) entry which is preliminary data.</text>
</comment>
<protein>
    <submittedName>
        <fullName evidence="7">Fungal zn(2)-Cys(6) binuclear cluster domain-containing protein</fullName>
    </submittedName>
</protein>
<evidence type="ECO:0000256" key="2">
    <source>
        <dbReference type="ARBA" id="ARBA00023125"/>
    </source>
</evidence>
<dbReference type="InterPro" id="IPR050675">
    <property type="entry name" value="OAF3"/>
</dbReference>
<keyword evidence="3" id="KW-0804">Transcription</keyword>
<dbReference type="HOGENOM" id="CLU_030589_0_0_1"/>
<dbReference type="EMBL" id="AFRT01000493">
    <property type="protein sequence ID" value="ELU43737.1"/>
    <property type="molecule type" value="Genomic_DNA"/>
</dbReference>
<proteinExistence type="predicted"/>
<dbReference type="CDD" id="cd00067">
    <property type="entry name" value="GAL4"/>
    <property type="match status" value="1"/>
</dbReference>
<evidence type="ECO:0000313" key="8">
    <source>
        <dbReference type="Proteomes" id="UP000011668"/>
    </source>
</evidence>
<evidence type="ECO:0000313" key="7">
    <source>
        <dbReference type="EMBL" id="ELU43737.1"/>
    </source>
</evidence>
<dbReference type="GO" id="GO:0000981">
    <property type="term" value="F:DNA-binding transcription factor activity, RNA polymerase II-specific"/>
    <property type="evidence" value="ECO:0007669"/>
    <property type="project" value="InterPro"/>
</dbReference>
<dbReference type="PROSITE" id="PS00463">
    <property type="entry name" value="ZN2_CY6_FUNGAL_1"/>
    <property type="match status" value="1"/>
</dbReference>
<dbReference type="GO" id="GO:0045944">
    <property type="term" value="P:positive regulation of transcription by RNA polymerase II"/>
    <property type="evidence" value="ECO:0007669"/>
    <property type="project" value="TreeGrafter"/>
</dbReference>
<dbReference type="GO" id="GO:0005634">
    <property type="term" value="C:nucleus"/>
    <property type="evidence" value="ECO:0007669"/>
    <property type="project" value="TreeGrafter"/>
</dbReference>
<feature type="region of interest" description="Disordered" evidence="5">
    <location>
        <begin position="89"/>
        <end position="133"/>
    </location>
</feature>
<evidence type="ECO:0000256" key="5">
    <source>
        <dbReference type="SAM" id="MobiDB-lite"/>
    </source>
</evidence>
<evidence type="ECO:0000259" key="6">
    <source>
        <dbReference type="PROSITE" id="PS50048"/>
    </source>
</evidence>
<dbReference type="PANTHER" id="PTHR31069">
    <property type="entry name" value="OLEATE-ACTIVATED TRANSCRIPTION FACTOR 1-RELATED"/>
    <property type="match status" value="1"/>
</dbReference>
<evidence type="ECO:0000256" key="3">
    <source>
        <dbReference type="ARBA" id="ARBA00023163"/>
    </source>
</evidence>
<keyword evidence="1" id="KW-0805">Transcription regulation</keyword>
<dbReference type="GO" id="GO:0000978">
    <property type="term" value="F:RNA polymerase II cis-regulatory region sequence-specific DNA binding"/>
    <property type="evidence" value="ECO:0007669"/>
    <property type="project" value="TreeGrafter"/>
</dbReference>
<evidence type="ECO:0000256" key="4">
    <source>
        <dbReference type="ARBA" id="ARBA00023242"/>
    </source>
</evidence>
<dbReference type="GO" id="GO:0008270">
    <property type="term" value="F:zinc ion binding"/>
    <property type="evidence" value="ECO:0007669"/>
    <property type="project" value="InterPro"/>
</dbReference>
<dbReference type="Gene3D" id="4.10.240.10">
    <property type="entry name" value="Zn(2)-C6 fungal-type DNA-binding domain"/>
    <property type="match status" value="1"/>
</dbReference>
<gene>
    <name evidence="7" type="ORF">AG1IA_02227</name>
</gene>
<dbReference type="STRING" id="983506.L8X3P1"/>
<keyword evidence="8" id="KW-1185">Reference proteome</keyword>
<keyword evidence="2" id="KW-0238">DNA-binding</keyword>
<dbReference type="PROSITE" id="PS50048">
    <property type="entry name" value="ZN2_CY6_FUNGAL_2"/>
    <property type="match status" value="1"/>
</dbReference>
<dbReference type="OrthoDB" id="4491390at2759"/>
<evidence type="ECO:0000256" key="1">
    <source>
        <dbReference type="ARBA" id="ARBA00023015"/>
    </source>
</evidence>
<reference evidence="7 8" key="1">
    <citation type="journal article" date="2013" name="Nat. Commun.">
        <title>The evolution and pathogenic mechanisms of the rice sheath blight pathogen.</title>
        <authorList>
            <person name="Zheng A."/>
            <person name="Lin R."/>
            <person name="Xu L."/>
            <person name="Qin P."/>
            <person name="Tang C."/>
            <person name="Ai P."/>
            <person name="Zhang D."/>
            <person name="Liu Y."/>
            <person name="Sun Z."/>
            <person name="Feng H."/>
            <person name="Wang Y."/>
            <person name="Chen Y."/>
            <person name="Liang X."/>
            <person name="Fu R."/>
            <person name="Li Q."/>
            <person name="Zhang J."/>
            <person name="Yu X."/>
            <person name="Xie Z."/>
            <person name="Ding L."/>
            <person name="Guan P."/>
            <person name="Tang J."/>
            <person name="Liang Y."/>
            <person name="Wang S."/>
            <person name="Deng Q."/>
            <person name="Li S."/>
            <person name="Zhu J."/>
            <person name="Wang L."/>
            <person name="Liu H."/>
            <person name="Li P."/>
        </authorList>
    </citation>
    <scope>NUCLEOTIDE SEQUENCE [LARGE SCALE GENOMIC DNA]</scope>
    <source>
        <strain evidence="8">AG-1 IA</strain>
    </source>
</reference>
<sequence>MSRDDRKHRATGTRCDSIYLDIYCTIGRISMPPVVSAPGPAPTSCLTCHRRRKKCDLARPYCERCLKGGHDCLGYDHIKQRMKSRNTDLAMPVPSQSWPAPAPAQTEARGLQPEASNSITPKSEDQWDPANGNTNYIARPSILGAGLLYMIGRPVHVANKSDTTLSEEFDRSWPQESNRLTYSCISTHQPFRARQLMDAKSREDPAIDIMKAVEAFCQSVPPSVDARKATREAHFSRKLHEYCLLRVSYWFMPPPLTALGSLANQFGGSKRIIWIMYLTASIFQSFEQVSQACVPASTKYIAWIDTFEQKFTTDSRHNLSLSDMSERLMAHLELAFLKFAVADSVSGYALLKRALPKFLKISSMDSNSLMEDANGWLVISFSYALTGPRNELRRFATYDTIVAFLFGVPPLAEYGYNHEYGPEPQGFEWSYGIPTALLQIVSQVNSWRYCSRVALDDWQTLEKQVLGWESSYALLDEASSADPASVARNAVQEGWRHVGVAARLEKHRVAAYEKLRSFKYARACLFDGTDFSRALYHLWHGVGLGGAPVTWEDYVQSRRAVIPM</sequence>
<name>L8X3P1_THACA</name>
<dbReference type="Proteomes" id="UP000011668">
    <property type="component" value="Unassembled WGS sequence"/>
</dbReference>
<dbReference type="AlphaFoldDB" id="L8X3P1"/>
<dbReference type="InterPro" id="IPR036864">
    <property type="entry name" value="Zn2-C6_fun-type_DNA-bd_sf"/>
</dbReference>
<dbReference type="PANTHER" id="PTHR31069:SF12">
    <property type="entry name" value="TRANSCRIPTION FACTOR DOMAIN-CONTAINING PROTEIN"/>
    <property type="match status" value="1"/>
</dbReference>
<dbReference type="Pfam" id="PF00172">
    <property type="entry name" value="Zn_clus"/>
    <property type="match status" value="1"/>
</dbReference>
<dbReference type="InterPro" id="IPR001138">
    <property type="entry name" value="Zn2Cys6_DnaBD"/>
</dbReference>
<dbReference type="SUPFAM" id="SSF57701">
    <property type="entry name" value="Zn2/Cys6 DNA-binding domain"/>
    <property type="match status" value="1"/>
</dbReference>
<dbReference type="SMART" id="SM00066">
    <property type="entry name" value="GAL4"/>
    <property type="match status" value="1"/>
</dbReference>
<accession>L8X3P1</accession>
<feature type="domain" description="Zn(2)-C6 fungal-type" evidence="6">
    <location>
        <begin position="44"/>
        <end position="72"/>
    </location>
</feature>